<dbReference type="InterPro" id="IPR004045">
    <property type="entry name" value="Glutathione_S-Trfase_N"/>
</dbReference>
<dbReference type="RefSeq" id="WP_273595735.1">
    <property type="nucleotide sequence ID" value="NZ_JAQQXS010000004.1"/>
</dbReference>
<organism evidence="2 3">
    <name type="scientific">Roseateles koreensis</name>
    <dbReference type="NCBI Taxonomy" id="2987526"/>
    <lineage>
        <taxon>Bacteria</taxon>
        <taxon>Pseudomonadati</taxon>
        <taxon>Pseudomonadota</taxon>
        <taxon>Betaproteobacteria</taxon>
        <taxon>Burkholderiales</taxon>
        <taxon>Sphaerotilaceae</taxon>
        <taxon>Roseateles</taxon>
    </lineage>
</organism>
<dbReference type="InterPro" id="IPR036282">
    <property type="entry name" value="Glutathione-S-Trfase_C_sf"/>
</dbReference>
<accession>A0ABT5KQ75</accession>
<protein>
    <submittedName>
        <fullName evidence="2">Glutathione S-transferase family protein</fullName>
    </submittedName>
</protein>
<evidence type="ECO:0000313" key="2">
    <source>
        <dbReference type="EMBL" id="MDC8784615.1"/>
    </source>
</evidence>
<dbReference type="InterPro" id="IPR040079">
    <property type="entry name" value="Glutathione_S-Trfase"/>
</dbReference>
<feature type="domain" description="GST N-terminal" evidence="1">
    <location>
        <begin position="1"/>
        <end position="85"/>
    </location>
</feature>
<name>A0ABT5KQ75_9BURK</name>
<dbReference type="Pfam" id="PF13410">
    <property type="entry name" value="GST_C_2"/>
    <property type="match status" value="1"/>
</dbReference>
<dbReference type="Proteomes" id="UP001219862">
    <property type="component" value="Unassembled WGS sequence"/>
</dbReference>
<dbReference type="SFLD" id="SFLDS00019">
    <property type="entry name" value="Glutathione_Transferase_(cytos"/>
    <property type="match status" value="1"/>
</dbReference>
<dbReference type="Pfam" id="PF13409">
    <property type="entry name" value="GST_N_2"/>
    <property type="match status" value="1"/>
</dbReference>
<dbReference type="CDD" id="cd03194">
    <property type="entry name" value="GST_C_3"/>
    <property type="match status" value="1"/>
</dbReference>
<dbReference type="PANTHER" id="PTHR42673:SF4">
    <property type="entry name" value="MALEYLACETOACETATE ISOMERASE"/>
    <property type="match status" value="1"/>
</dbReference>
<dbReference type="PROSITE" id="PS50404">
    <property type="entry name" value="GST_NTER"/>
    <property type="match status" value="1"/>
</dbReference>
<dbReference type="CDD" id="cd03043">
    <property type="entry name" value="GST_N_1"/>
    <property type="match status" value="1"/>
</dbReference>
<dbReference type="SUPFAM" id="SSF47616">
    <property type="entry name" value="GST C-terminal domain-like"/>
    <property type="match status" value="1"/>
</dbReference>
<reference evidence="2 3" key="1">
    <citation type="submission" date="2022-10" db="EMBL/GenBank/DDBJ databases">
        <title>paucibacter sp. hw8 Genome sequencing.</title>
        <authorList>
            <person name="Park S."/>
        </authorList>
    </citation>
    <scope>NUCLEOTIDE SEQUENCE [LARGE SCALE GENOMIC DNA]</scope>
    <source>
        <strain evidence="3">hw8</strain>
    </source>
</reference>
<evidence type="ECO:0000313" key="3">
    <source>
        <dbReference type="Proteomes" id="UP001219862"/>
    </source>
</evidence>
<sequence>MKLYIGNKNYSSWSMRPWVLLKAFNIAFEEVRLRFDFTPGSDFYKTLDAIGATGKVPVLVDDTGFAVWDTLAIVETLAERFPSHAIWPRDPQLRARARSVCAEMHSGFSALRNTCPMNIEADLSGLSAELLAKEPALGRDLQRLQTLWADALAISGGPFLFGQFSAADAFFAPVVMRLHGYGLPVTAQASAYARTLQTHPAVAAWVNEALAEQDFIELDEPYRKSR</sequence>
<dbReference type="Gene3D" id="3.40.30.10">
    <property type="entry name" value="Glutaredoxin"/>
    <property type="match status" value="1"/>
</dbReference>
<dbReference type="PANTHER" id="PTHR42673">
    <property type="entry name" value="MALEYLACETOACETATE ISOMERASE"/>
    <property type="match status" value="1"/>
</dbReference>
<dbReference type="EMBL" id="JAQQXS010000004">
    <property type="protein sequence ID" value="MDC8784615.1"/>
    <property type="molecule type" value="Genomic_DNA"/>
</dbReference>
<comment type="caution">
    <text evidence="2">The sequence shown here is derived from an EMBL/GenBank/DDBJ whole genome shotgun (WGS) entry which is preliminary data.</text>
</comment>
<dbReference type="Gene3D" id="1.20.1050.10">
    <property type="match status" value="1"/>
</dbReference>
<gene>
    <name evidence="2" type="ORF">PRZ01_05375</name>
</gene>
<proteinExistence type="predicted"/>
<evidence type="ECO:0000259" key="1">
    <source>
        <dbReference type="PROSITE" id="PS50404"/>
    </source>
</evidence>
<dbReference type="InterPro" id="IPR036249">
    <property type="entry name" value="Thioredoxin-like_sf"/>
</dbReference>
<dbReference type="SUPFAM" id="SSF52833">
    <property type="entry name" value="Thioredoxin-like"/>
    <property type="match status" value="1"/>
</dbReference>
<keyword evidence="3" id="KW-1185">Reference proteome</keyword>